<dbReference type="EMBL" id="JACIHI010000006">
    <property type="protein sequence ID" value="MBB4439721.1"/>
    <property type="molecule type" value="Genomic_DNA"/>
</dbReference>
<dbReference type="Proteomes" id="UP000533724">
    <property type="component" value="Unassembled WGS sequence"/>
</dbReference>
<proteinExistence type="predicted"/>
<feature type="region of interest" description="Disordered" evidence="1">
    <location>
        <begin position="32"/>
        <end position="56"/>
    </location>
</feature>
<reference evidence="2 3" key="1">
    <citation type="submission" date="2020-08" db="EMBL/GenBank/DDBJ databases">
        <title>Genomic Encyclopedia of Type Strains, Phase IV (KMG-V): Genome sequencing to study the core and pangenomes of soil and plant-associated prokaryotes.</title>
        <authorList>
            <person name="Whitman W."/>
        </authorList>
    </citation>
    <scope>NUCLEOTIDE SEQUENCE [LARGE SCALE GENOMIC DNA]</scope>
    <source>
        <strain evidence="2 3">SEMIA 414</strain>
    </source>
</reference>
<evidence type="ECO:0000313" key="2">
    <source>
        <dbReference type="EMBL" id="MBB4439721.1"/>
    </source>
</evidence>
<organism evidence="2 3">
    <name type="scientific">Rhizobium esperanzae</name>
    <dbReference type="NCBI Taxonomy" id="1967781"/>
    <lineage>
        <taxon>Bacteria</taxon>
        <taxon>Pseudomonadati</taxon>
        <taxon>Pseudomonadota</taxon>
        <taxon>Alphaproteobacteria</taxon>
        <taxon>Hyphomicrobiales</taxon>
        <taxon>Rhizobiaceae</taxon>
        <taxon>Rhizobium/Agrobacterium group</taxon>
        <taxon>Rhizobium</taxon>
    </lineage>
</organism>
<gene>
    <name evidence="2" type="ORF">GGE15_002992</name>
</gene>
<dbReference type="AlphaFoldDB" id="A0A7W6UKG1"/>
<evidence type="ECO:0000313" key="3">
    <source>
        <dbReference type="Proteomes" id="UP000533724"/>
    </source>
</evidence>
<comment type="caution">
    <text evidence="2">The sequence shown here is derived from an EMBL/GenBank/DDBJ whole genome shotgun (WGS) entry which is preliminary data.</text>
</comment>
<accession>A0A7W6UKG1</accession>
<protein>
    <submittedName>
        <fullName evidence="2">Uncharacterized protein</fullName>
    </submittedName>
</protein>
<sequence length="56" mass="6368">MTMNFVPREIFIRHENEWQAVREAADERIDIGKRQKPLSSGTASVGKDNHSAARSE</sequence>
<dbReference type="RefSeq" id="WP_184499761.1">
    <property type="nucleotide sequence ID" value="NZ_JACIHI010000006.1"/>
</dbReference>
<name>A0A7W6UKG1_9HYPH</name>
<feature type="compositionally biased region" description="Basic and acidic residues" evidence="1">
    <location>
        <begin position="47"/>
        <end position="56"/>
    </location>
</feature>
<evidence type="ECO:0000256" key="1">
    <source>
        <dbReference type="SAM" id="MobiDB-lite"/>
    </source>
</evidence>